<gene>
    <name evidence="5" type="ORF">CVA01_25580</name>
</gene>
<dbReference type="EMBL" id="BJNT01000022">
    <property type="protein sequence ID" value="GEC87244.1"/>
    <property type="molecule type" value="Genomic_DNA"/>
</dbReference>
<dbReference type="GeneID" id="82888640"/>
<feature type="DNA-binding region" description="H-T-H motif" evidence="2">
    <location>
        <begin position="103"/>
        <end position="122"/>
    </location>
</feature>
<evidence type="ECO:0000259" key="4">
    <source>
        <dbReference type="PROSITE" id="PS50977"/>
    </source>
</evidence>
<proteinExistence type="predicted"/>
<dbReference type="GO" id="GO:0003700">
    <property type="term" value="F:DNA-binding transcription factor activity"/>
    <property type="evidence" value="ECO:0007669"/>
    <property type="project" value="TreeGrafter"/>
</dbReference>
<dbReference type="PANTHER" id="PTHR30055">
    <property type="entry name" value="HTH-TYPE TRANSCRIPTIONAL REGULATOR RUTR"/>
    <property type="match status" value="1"/>
</dbReference>
<dbReference type="PRINTS" id="PR00455">
    <property type="entry name" value="HTHTETR"/>
</dbReference>
<accession>A0A4Y4C732</accession>
<protein>
    <recommendedName>
        <fullName evidence="4">HTH tetR-type domain-containing protein</fullName>
    </recommendedName>
</protein>
<feature type="compositionally biased region" description="Basic residues" evidence="3">
    <location>
        <begin position="22"/>
        <end position="40"/>
    </location>
</feature>
<dbReference type="AlphaFoldDB" id="A0A4Y4C732"/>
<dbReference type="InterPro" id="IPR050109">
    <property type="entry name" value="HTH-type_TetR-like_transc_reg"/>
</dbReference>
<evidence type="ECO:0000256" key="3">
    <source>
        <dbReference type="SAM" id="MobiDB-lite"/>
    </source>
</evidence>
<dbReference type="PANTHER" id="PTHR30055:SF226">
    <property type="entry name" value="HTH-TYPE TRANSCRIPTIONAL REGULATOR PKSA"/>
    <property type="match status" value="1"/>
</dbReference>
<evidence type="ECO:0000256" key="2">
    <source>
        <dbReference type="PROSITE-ProRule" id="PRU00335"/>
    </source>
</evidence>
<evidence type="ECO:0000313" key="6">
    <source>
        <dbReference type="Proteomes" id="UP000319986"/>
    </source>
</evidence>
<comment type="caution">
    <text evidence="5">The sequence shown here is derived from an EMBL/GenBank/DDBJ whole genome shotgun (WGS) entry which is preliminary data.</text>
</comment>
<name>A0A4Y4C732_9CORY</name>
<dbReference type="InterPro" id="IPR036271">
    <property type="entry name" value="Tet_transcr_reg_TetR-rel_C_sf"/>
</dbReference>
<dbReference type="PROSITE" id="PS50977">
    <property type="entry name" value="HTH_TETR_2"/>
    <property type="match status" value="1"/>
</dbReference>
<evidence type="ECO:0000256" key="1">
    <source>
        <dbReference type="ARBA" id="ARBA00023125"/>
    </source>
</evidence>
<dbReference type="InterPro" id="IPR009057">
    <property type="entry name" value="Homeodomain-like_sf"/>
</dbReference>
<feature type="region of interest" description="Disordered" evidence="3">
    <location>
        <begin position="1"/>
        <end position="84"/>
    </location>
</feature>
<dbReference type="SUPFAM" id="SSF48498">
    <property type="entry name" value="Tetracyclin repressor-like, C-terminal domain"/>
    <property type="match status" value="1"/>
</dbReference>
<dbReference type="Proteomes" id="UP000319986">
    <property type="component" value="Unassembled WGS sequence"/>
</dbReference>
<keyword evidence="1 2" id="KW-0238">DNA-binding</keyword>
<dbReference type="GO" id="GO:0000976">
    <property type="term" value="F:transcription cis-regulatory region binding"/>
    <property type="evidence" value="ECO:0007669"/>
    <property type="project" value="TreeGrafter"/>
</dbReference>
<dbReference type="SUPFAM" id="SSF46689">
    <property type="entry name" value="Homeodomain-like"/>
    <property type="match status" value="1"/>
</dbReference>
<dbReference type="Gene3D" id="1.10.357.10">
    <property type="entry name" value="Tetracycline Repressor, domain 2"/>
    <property type="match status" value="1"/>
</dbReference>
<dbReference type="Gene3D" id="1.10.10.60">
    <property type="entry name" value="Homeodomain-like"/>
    <property type="match status" value="1"/>
</dbReference>
<dbReference type="InterPro" id="IPR001647">
    <property type="entry name" value="HTH_TetR"/>
</dbReference>
<feature type="compositionally biased region" description="Basic residues" evidence="3">
    <location>
        <begin position="68"/>
        <end position="77"/>
    </location>
</feature>
<reference evidence="5 6" key="1">
    <citation type="submission" date="2019-06" db="EMBL/GenBank/DDBJ databases">
        <title>Whole genome shotgun sequence of Corynebacterium variabile NBRC 15286.</title>
        <authorList>
            <person name="Hosoyama A."/>
            <person name="Uohara A."/>
            <person name="Ohji S."/>
            <person name="Ichikawa N."/>
        </authorList>
    </citation>
    <scope>NUCLEOTIDE SEQUENCE [LARGE SCALE GENOMIC DNA]</scope>
    <source>
        <strain evidence="5 6">NBRC 15286</strain>
    </source>
</reference>
<sequence length="276" mass="29322">MCATTQSEGPPRRTVTGDHTPHHGRFAHHDRFAHRHHRRQLAGPGQFPSDPAPFTTTRPAVSLPASRTARRSSRAHHPNRDSRTDILDAASSLIADGGFVAATTRDIAELTGMASGAVERQFGSYDDLLAAVFQRLAATELAAVDHASRTHGSTATGRLTALVGAFATRALHGRHTAEALLFEPVGARVNQERLTCRRQYHALIVGIIADGVGSGELPTRNPTTSARAVTGTVVESLLGHLSPTVPVSGDGRDGKDATPLIDEVTELVLRLVGARC</sequence>
<organism evidence="5 6">
    <name type="scientific">Corynebacterium variabile</name>
    <dbReference type="NCBI Taxonomy" id="1727"/>
    <lineage>
        <taxon>Bacteria</taxon>
        <taxon>Bacillati</taxon>
        <taxon>Actinomycetota</taxon>
        <taxon>Actinomycetes</taxon>
        <taxon>Mycobacteriales</taxon>
        <taxon>Corynebacteriaceae</taxon>
        <taxon>Corynebacterium</taxon>
    </lineage>
</organism>
<dbReference type="RefSeq" id="WP_141331197.1">
    <property type="nucleotide sequence ID" value="NZ_BJNT01000022.1"/>
</dbReference>
<feature type="domain" description="HTH tetR-type" evidence="4">
    <location>
        <begin position="80"/>
        <end position="140"/>
    </location>
</feature>
<evidence type="ECO:0000313" key="5">
    <source>
        <dbReference type="EMBL" id="GEC87244.1"/>
    </source>
</evidence>
<dbReference type="Pfam" id="PF00440">
    <property type="entry name" value="TetR_N"/>
    <property type="match status" value="1"/>
</dbReference>